<comment type="caution">
    <text evidence="1">The sequence shown here is derived from an EMBL/GenBank/DDBJ whole genome shotgun (WGS) entry which is preliminary data.</text>
</comment>
<proteinExistence type="predicted"/>
<sequence length="110" mass="12351">MEPPFKAKPKGLHATAQQWLLASMSARASTSHLDNVISQSHCVEKIIDKFGYQNSRIAKTPYDYSVVLFKNESGVSTAQLRVLRYLKGTMSLAIHYDRFLVVLEGYNDAS</sequence>
<dbReference type="Proteomes" id="UP001289374">
    <property type="component" value="Unassembled WGS sequence"/>
</dbReference>
<organism evidence="1 2">
    <name type="scientific">Sesamum angolense</name>
    <dbReference type="NCBI Taxonomy" id="2727404"/>
    <lineage>
        <taxon>Eukaryota</taxon>
        <taxon>Viridiplantae</taxon>
        <taxon>Streptophyta</taxon>
        <taxon>Embryophyta</taxon>
        <taxon>Tracheophyta</taxon>
        <taxon>Spermatophyta</taxon>
        <taxon>Magnoliopsida</taxon>
        <taxon>eudicotyledons</taxon>
        <taxon>Gunneridae</taxon>
        <taxon>Pentapetalae</taxon>
        <taxon>asterids</taxon>
        <taxon>lamiids</taxon>
        <taxon>Lamiales</taxon>
        <taxon>Pedaliaceae</taxon>
        <taxon>Sesamum</taxon>
    </lineage>
</organism>
<keyword evidence="2" id="KW-1185">Reference proteome</keyword>
<gene>
    <name evidence="1" type="ORF">Sango_0543500</name>
</gene>
<evidence type="ECO:0000313" key="1">
    <source>
        <dbReference type="EMBL" id="KAK4405370.1"/>
    </source>
</evidence>
<name>A0AAE1X4Z8_9LAMI</name>
<dbReference type="EMBL" id="JACGWL010000003">
    <property type="protein sequence ID" value="KAK4405370.1"/>
    <property type="molecule type" value="Genomic_DNA"/>
</dbReference>
<reference evidence="1" key="1">
    <citation type="submission" date="2020-06" db="EMBL/GenBank/DDBJ databases">
        <authorList>
            <person name="Li T."/>
            <person name="Hu X."/>
            <person name="Zhang T."/>
            <person name="Song X."/>
            <person name="Zhang H."/>
            <person name="Dai N."/>
            <person name="Sheng W."/>
            <person name="Hou X."/>
            <person name="Wei L."/>
        </authorList>
    </citation>
    <scope>NUCLEOTIDE SEQUENCE</scope>
    <source>
        <strain evidence="1">K16</strain>
        <tissue evidence="1">Leaf</tissue>
    </source>
</reference>
<dbReference type="AlphaFoldDB" id="A0AAE1X4Z8"/>
<evidence type="ECO:0000313" key="2">
    <source>
        <dbReference type="Proteomes" id="UP001289374"/>
    </source>
</evidence>
<accession>A0AAE1X4Z8</accession>
<reference evidence="1" key="2">
    <citation type="journal article" date="2024" name="Plant">
        <title>Genomic evolution and insights into agronomic trait innovations of Sesamum species.</title>
        <authorList>
            <person name="Miao H."/>
            <person name="Wang L."/>
            <person name="Qu L."/>
            <person name="Liu H."/>
            <person name="Sun Y."/>
            <person name="Le M."/>
            <person name="Wang Q."/>
            <person name="Wei S."/>
            <person name="Zheng Y."/>
            <person name="Lin W."/>
            <person name="Duan Y."/>
            <person name="Cao H."/>
            <person name="Xiong S."/>
            <person name="Wang X."/>
            <person name="Wei L."/>
            <person name="Li C."/>
            <person name="Ma Q."/>
            <person name="Ju M."/>
            <person name="Zhao R."/>
            <person name="Li G."/>
            <person name="Mu C."/>
            <person name="Tian Q."/>
            <person name="Mei H."/>
            <person name="Zhang T."/>
            <person name="Gao T."/>
            <person name="Zhang H."/>
        </authorList>
    </citation>
    <scope>NUCLEOTIDE SEQUENCE</scope>
    <source>
        <strain evidence="1">K16</strain>
    </source>
</reference>
<protein>
    <submittedName>
        <fullName evidence="1">Uncharacterized protein</fullName>
    </submittedName>
</protein>